<name>A0ACC0AWU7_CATRO</name>
<evidence type="ECO:0000313" key="1">
    <source>
        <dbReference type="EMBL" id="KAI5664942.1"/>
    </source>
</evidence>
<gene>
    <name evidence="1" type="ORF">M9H77_24265</name>
</gene>
<keyword evidence="2" id="KW-1185">Reference proteome</keyword>
<organism evidence="1 2">
    <name type="scientific">Catharanthus roseus</name>
    <name type="common">Madagascar periwinkle</name>
    <name type="synonym">Vinca rosea</name>
    <dbReference type="NCBI Taxonomy" id="4058"/>
    <lineage>
        <taxon>Eukaryota</taxon>
        <taxon>Viridiplantae</taxon>
        <taxon>Streptophyta</taxon>
        <taxon>Embryophyta</taxon>
        <taxon>Tracheophyta</taxon>
        <taxon>Spermatophyta</taxon>
        <taxon>Magnoliopsida</taxon>
        <taxon>eudicotyledons</taxon>
        <taxon>Gunneridae</taxon>
        <taxon>Pentapetalae</taxon>
        <taxon>asterids</taxon>
        <taxon>lamiids</taxon>
        <taxon>Gentianales</taxon>
        <taxon>Apocynaceae</taxon>
        <taxon>Rauvolfioideae</taxon>
        <taxon>Vinceae</taxon>
        <taxon>Catharanthinae</taxon>
        <taxon>Catharanthus</taxon>
    </lineage>
</organism>
<sequence>MSKNMKINKVFHLQQLIKPSSPTPFHLKEHKLSFIDERIPHSYFPLILYYSSTTKTTNQEEIKLISQGLRKSLSDTLTEFYPLAGRINGQTSIDCNDEGIYYSEARIDIFLSDLIKSQDLAVIDELVPCKSNGNVSHEKEMVRVQVTFFNCGGLAIGICQSHRIGDGCTLSTFIKSWASKSCSTFLQTNLMTMMISPVFNSANIFPPKGSIDFRPNPKAPALQPPAENLVNKRFVFDSSVVDLLKTKANCSSRVEIVSALIWKSWMVALEIQDFETSVAFHPVNLRGRSVPSLSEYCFGNIFQMAKGITNGGEGTNWISLVEKLRDGIRKIDKEYVQKLVGENGFEVSKNNFSEIGRTLSRKDVHVIRFSSWCGFQLYKVDFGWGNPIWMSSASYSSKNHVFLLDSTSSGGIEAWIAMADNEMTRFEKALKSFGRELQAYNT</sequence>
<protein>
    <submittedName>
        <fullName evidence="1">Uncharacterized protein</fullName>
    </submittedName>
</protein>
<reference evidence="2" key="1">
    <citation type="journal article" date="2023" name="Nat. Plants">
        <title>Single-cell RNA sequencing provides a high-resolution roadmap for understanding the multicellular compartmentation of specialized metabolism.</title>
        <authorList>
            <person name="Sun S."/>
            <person name="Shen X."/>
            <person name="Li Y."/>
            <person name="Li Y."/>
            <person name="Wang S."/>
            <person name="Li R."/>
            <person name="Zhang H."/>
            <person name="Shen G."/>
            <person name="Guo B."/>
            <person name="Wei J."/>
            <person name="Xu J."/>
            <person name="St-Pierre B."/>
            <person name="Chen S."/>
            <person name="Sun C."/>
        </authorList>
    </citation>
    <scope>NUCLEOTIDE SEQUENCE [LARGE SCALE GENOMIC DNA]</scope>
</reference>
<accession>A0ACC0AWU7</accession>
<dbReference type="EMBL" id="CM044705">
    <property type="protein sequence ID" value="KAI5664942.1"/>
    <property type="molecule type" value="Genomic_DNA"/>
</dbReference>
<dbReference type="Proteomes" id="UP001060085">
    <property type="component" value="Linkage Group LG05"/>
</dbReference>
<proteinExistence type="predicted"/>
<evidence type="ECO:0000313" key="2">
    <source>
        <dbReference type="Proteomes" id="UP001060085"/>
    </source>
</evidence>
<comment type="caution">
    <text evidence="1">The sequence shown here is derived from an EMBL/GenBank/DDBJ whole genome shotgun (WGS) entry which is preliminary data.</text>
</comment>